<dbReference type="OrthoDB" id="10627410at2759"/>
<evidence type="ECO:0000313" key="1">
    <source>
        <dbReference type="EMBL" id="KAJ6641595.1"/>
    </source>
</evidence>
<sequence length="448" mass="51402">LTVGAQEEVPLKHLYQLVPLYPKVSFCNRTLVTHFWLDKRAGNVRHITYTGKLKPRETYRELCYCIDKHMSQKDWLEGARILCKRRRNSVTYEVIGRPDPTFDPHAQDSNFDRPMEKLRLIFSNTPTTDPVGLKCNASCTEESNIIHCSLKCPLKNESRTLDAVCADVVNYYDQMKWLKGASTKCENVDGTVVLNSLDVSRPFDMILQLLLLAVLTVRAQEEVPLKHLYQIVQLYPKVSFCNRTLVTDFWLDKRGGNVLHILSEKLKPGKTHHKRGGNVRHINFTGRLKRGETRRELCYCIDKHMNQKDWLEGARILCKRRWKSVTYEVIGRPDPTFDPRARDPNFDPPLEKLRILFSNTPTTDPVGLQCNASCMKHSNVIDCTLKCPLKNESRTLDAVCADVVNYYDQKKWLGGALTKCENIGGILVVDFIGSTEKNCTQRKSIETK</sequence>
<feature type="non-terminal residue" evidence="1">
    <location>
        <position position="448"/>
    </location>
</feature>
<organism evidence="1 2">
    <name type="scientific">Pseudolycoriella hygida</name>
    <dbReference type="NCBI Taxonomy" id="35572"/>
    <lineage>
        <taxon>Eukaryota</taxon>
        <taxon>Metazoa</taxon>
        <taxon>Ecdysozoa</taxon>
        <taxon>Arthropoda</taxon>
        <taxon>Hexapoda</taxon>
        <taxon>Insecta</taxon>
        <taxon>Pterygota</taxon>
        <taxon>Neoptera</taxon>
        <taxon>Endopterygota</taxon>
        <taxon>Diptera</taxon>
        <taxon>Nematocera</taxon>
        <taxon>Sciaroidea</taxon>
        <taxon>Sciaridae</taxon>
        <taxon>Pseudolycoriella</taxon>
    </lineage>
</organism>
<protein>
    <submittedName>
        <fullName evidence="1">Uncharacterized protein</fullName>
    </submittedName>
</protein>
<evidence type="ECO:0000313" key="2">
    <source>
        <dbReference type="Proteomes" id="UP001151699"/>
    </source>
</evidence>
<dbReference type="EMBL" id="WJQU01000002">
    <property type="protein sequence ID" value="KAJ6641595.1"/>
    <property type="molecule type" value="Genomic_DNA"/>
</dbReference>
<keyword evidence="2" id="KW-1185">Reference proteome</keyword>
<proteinExistence type="predicted"/>
<name>A0A9Q0S318_9DIPT</name>
<comment type="caution">
    <text evidence="1">The sequence shown here is derived from an EMBL/GenBank/DDBJ whole genome shotgun (WGS) entry which is preliminary data.</text>
</comment>
<gene>
    <name evidence="1" type="ORF">Bhyg_06535</name>
</gene>
<dbReference type="Proteomes" id="UP001151699">
    <property type="component" value="Chromosome B"/>
</dbReference>
<dbReference type="AlphaFoldDB" id="A0A9Q0S318"/>
<accession>A0A9Q0S318</accession>
<reference evidence="1" key="1">
    <citation type="submission" date="2022-07" db="EMBL/GenBank/DDBJ databases">
        <authorList>
            <person name="Trinca V."/>
            <person name="Uliana J.V.C."/>
            <person name="Torres T.T."/>
            <person name="Ward R.J."/>
            <person name="Monesi N."/>
        </authorList>
    </citation>
    <scope>NUCLEOTIDE SEQUENCE</scope>
    <source>
        <strain evidence="1">HSMRA1968</strain>
        <tissue evidence="1">Whole embryos</tissue>
    </source>
</reference>